<dbReference type="Proteomes" id="UP000053890">
    <property type="component" value="Unassembled WGS sequence"/>
</dbReference>
<dbReference type="GeneID" id="28977359"/>
<feature type="region of interest" description="Disordered" evidence="5">
    <location>
        <begin position="158"/>
        <end position="189"/>
    </location>
</feature>
<name>A0A194S5E4_RHOGW</name>
<keyword evidence="4 6" id="KW-0472">Membrane</keyword>
<feature type="compositionally biased region" description="Low complexity" evidence="5">
    <location>
        <begin position="542"/>
        <end position="574"/>
    </location>
</feature>
<evidence type="ECO:0000313" key="7">
    <source>
        <dbReference type="EMBL" id="KPV74636.1"/>
    </source>
</evidence>
<dbReference type="PANTHER" id="PTHR15549">
    <property type="entry name" value="PAIRED IMMUNOGLOBULIN-LIKE TYPE 2 RECEPTOR"/>
    <property type="match status" value="1"/>
</dbReference>
<dbReference type="RefSeq" id="XP_018270685.1">
    <property type="nucleotide sequence ID" value="XM_018416911.1"/>
</dbReference>
<keyword evidence="8" id="KW-1185">Reference proteome</keyword>
<evidence type="ECO:0000256" key="5">
    <source>
        <dbReference type="SAM" id="MobiDB-lite"/>
    </source>
</evidence>
<feature type="compositionally biased region" description="Low complexity" evidence="5">
    <location>
        <begin position="105"/>
        <end position="134"/>
    </location>
</feature>
<accession>A0A194S5E4</accession>
<feature type="region of interest" description="Disordered" evidence="5">
    <location>
        <begin position="97"/>
        <end position="134"/>
    </location>
</feature>
<evidence type="ECO:0000256" key="3">
    <source>
        <dbReference type="ARBA" id="ARBA00022989"/>
    </source>
</evidence>
<dbReference type="AlphaFoldDB" id="A0A194S5E4"/>
<evidence type="ECO:0000256" key="6">
    <source>
        <dbReference type="SAM" id="Phobius"/>
    </source>
</evidence>
<evidence type="ECO:0000256" key="2">
    <source>
        <dbReference type="ARBA" id="ARBA00022692"/>
    </source>
</evidence>
<dbReference type="GO" id="GO:0071944">
    <property type="term" value="C:cell periphery"/>
    <property type="evidence" value="ECO:0007669"/>
    <property type="project" value="UniProtKB-ARBA"/>
</dbReference>
<dbReference type="CDD" id="cd12087">
    <property type="entry name" value="TM_EGFR-like"/>
    <property type="match status" value="1"/>
</dbReference>
<evidence type="ECO:0000256" key="4">
    <source>
        <dbReference type="ARBA" id="ARBA00023136"/>
    </source>
</evidence>
<keyword evidence="3 6" id="KW-1133">Transmembrane helix</keyword>
<feature type="transmembrane region" description="Helical" evidence="6">
    <location>
        <begin position="245"/>
        <end position="268"/>
    </location>
</feature>
<evidence type="ECO:0000313" key="8">
    <source>
        <dbReference type="Proteomes" id="UP000053890"/>
    </source>
</evidence>
<feature type="region of interest" description="Disordered" evidence="5">
    <location>
        <begin position="541"/>
        <end position="578"/>
    </location>
</feature>
<feature type="region of interest" description="Disordered" evidence="5">
    <location>
        <begin position="593"/>
        <end position="613"/>
    </location>
</feature>
<feature type="region of interest" description="Disordered" evidence="5">
    <location>
        <begin position="388"/>
        <end position="422"/>
    </location>
</feature>
<sequence>MSTSCETVPGSAVLNTVVSTSTVFATAVSTGPASTLTTSTPVVTSSCLLPTILGDLALCQTSTTFAPVQTVVPGAVTTITSSSESLVTIIQTSQAPDRTTCSVLPSSTAPSSSRATPTSTSSPSSTPSSSSSTFEPAAAAASTSVTFATTTVTAGPTSTAAAAAPADASSAEDSSPASNPSEGTSTSAVSAIEAVESSVNGPRRITSYVTSFVTVVDASGRTRTSAETVPTLLNMPASSSSSSNVGAIAGGTVGGLAALILVGVVLFLMRKKRGCFGKGDEEIEDDVWNPAPHSGYYGGGGSGAGAVAAGAAAGGLSSLADEKVVEEARRVDAATLERHQSWYKSLHGHGSELDDHHEDAYGGVMVERSASPVVDDLGNYAPQALAYASRHPSRSSHGPQRSLSNRLSAHSHSLHSHEGPMVPVSMSPVSTPDHRLSQLSQYGHHVALAPPVPAFPAGYAEHAARLSPPPHSHSPPYERMRSTSKTALQFDPSAYIPSPAHRVLARQRSLPGVAIPAHVRSASYAGPHSARPSLGALQLQYGASGSGSSSGASSASPSRGRTDDSLSSGSDSLSAKGRTQSYSMPVLGYAPSGAASPADAAASPTKPRAVVADDKDLAPKVALPTLERLKRPAMGRADSTESLLVPSQFLGARIVNADQDAASLAGRSVESLTT</sequence>
<feature type="compositionally biased region" description="Low complexity" evidence="5">
    <location>
        <begin position="593"/>
        <end position="604"/>
    </location>
</feature>
<proteinExistence type="predicted"/>
<evidence type="ECO:0000256" key="1">
    <source>
        <dbReference type="ARBA" id="ARBA00004167"/>
    </source>
</evidence>
<comment type="subcellular location">
    <subcellularLocation>
        <location evidence="1">Membrane</location>
        <topology evidence="1">Single-pass membrane protein</topology>
    </subcellularLocation>
</comment>
<protein>
    <submittedName>
        <fullName evidence="7">Uncharacterized protein</fullName>
    </submittedName>
</protein>
<organism evidence="7 8">
    <name type="scientific">Rhodotorula graminis (strain WP1)</name>
    <dbReference type="NCBI Taxonomy" id="578459"/>
    <lineage>
        <taxon>Eukaryota</taxon>
        <taxon>Fungi</taxon>
        <taxon>Dikarya</taxon>
        <taxon>Basidiomycota</taxon>
        <taxon>Pucciniomycotina</taxon>
        <taxon>Microbotryomycetes</taxon>
        <taxon>Sporidiobolales</taxon>
        <taxon>Sporidiobolaceae</taxon>
        <taxon>Rhodotorula</taxon>
    </lineage>
</organism>
<dbReference type="OMA" id="GHQSHES"/>
<dbReference type="OrthoDB" id="2537753at2759"/>
<reference evidence="7 8" key="1">
    <citation type="journal article" date="2015" name="Front. Microbiol.">
        <title>Genome sequence of the plant growth promoting endophytic yeast Rhodotorula graminis WP1.</title>
        <authorList>
            <person name="Firrincieli A."/>
            <person name="Otillar R."/>
            <person name="Salamov A."/>
            <person name="Schmutz J."/>
            <person name="Khan Z."/>
            <person name="Redman R.S."/>
            <person name="Fleck N.D."/>
            <person name="Lindquist E."/>
            <person name="Grigoriev I.V."/>
            <person name="Doty S.L."/>
        </authorList>
    </citation>
    <scope>NUCLEOTIDE SEQUENCE [LARGE SCALE GENOMIC DNA]</scope>
    <source>
        <strain evidence="7 8">WP1</strain>
    </source>
</reference>
<dbReference type="GO" id="GO:0016020">
    <property type="term" value="C:membrane"/>
    <property type="evidence" value="ECO:0007669"/>
    <property type="project" value="UniProtKB-SubCell"/>
</dbReference>
<feature type="compositionally biased region" description="Low complexity" evidence="5">
    <location>
        <begin position="402"/>
        <end position="411"/>
    </location>
</feature>
<dbReference type="STRING" id="578459.A0A194S5E4"/>
<gene>
    <name evidence="7" type="ORF">RHOBADRAFT_53601</name>
</gene>
<dbReference type="PANTHER" id="PTHR15549:SF26">
    <property type="entry name" value="AXIAL BUDDING PATTERN PROTEIN 2-RELATED"/>
    <property type="match status" value="1"/>
</dbReference>
<dbReference type="EMBL" id="KQ474079">
    <property type="protein sequence ID" value="KPV74636.1"/>
    <property type="molecule type" value="Genomic_DNA"/>
</dbReference>
<dbReference type="InterPro" id="IPR051694">
    <property type="entry name" value="Immunoregulatory_rcpt-like"/>
</dbReference>
<keyword evidence="2 6" id="KW-0812">Transmembrane</keyword>